<dbReference type="RefSeq" id="XP_458356.2">
    <property type="nucleotide sequence ID" value="XM_458356.1"/>
</dbReference>
<dbReference type="AlphaFoldDB" id="Q6BTW3"/>
<evidence type="ECO:0000259" key="6">
    <source>
        <dbReference type="PROSITE" id="PS50048"/>
    </source>
</evidence>
<dbReference type="eggNOG" id="ENOG502RQFE">
    <property type="taxonomic scope" value="Eukaryota"/>
</dbReference>
<accession>Q6BTW3</accession>
<dbReference type="Pfam" id="PF00172">
    <property type="entry name" value="Zn_clus"/>
    <property type="match status" value="1"/>
</dbReference>
<protein>
    <submittedName>
        <fullName evidence="7">DEHA2C15444p</fullName>
    </submittedName>
</protein>
<dbReference type="Pfam" id="PF04082">
    <property type="entry name" value="Fungal_trans"/>
    <property type="match status" value="1"/>
</dbReference>
<sequence>MPPQLQANYSSKKQGRVFHGRTKTACSFCRKKKVKCDGKVPCSTCLQHKNQQCDLISQVAPNRSVQNSQIIKPKLPIKNANNVLHTPAVSSNEMGSYANSIGNHSGAESSNKASGQFAECPCASSEETINFFQDGGKIVAISPYSRQFFGPFSWLSLLLNDIYALPYMRYILSHKKDFNTIIEDLETYTKDNHTFKDENLNNNINLSNLQKGTNINEIDNKSAYIHHAVQKNDLMQSIKLILPKKDVIWKLINQFFLAAYPFFPLVEESDFRRHLEEIIGEEDYTDTKVADFTIRKRVDYAVIGLLLIFLRIAYLSLSSNIEDNGPKDVQKSPIVSEREYLLSNPIKIEAFTVAKNCFSQFDYFNCIDIQVLQLVLFIRIYYIYAPEEGDDYDGKISRILNSTIIQMAYSMGLHRDPGHLPYNFNNIKLNNNLNRKIWYFIVSLDYNSSILSGDPLSTKIIPADTNIPDFNPDYENTNKNVENEIVEVLADTKVRLAMSKTVIDIVLNIEQGANVKQLLVSLANLESLSHRDVVSDQFYKWDMIPLKKMIEMKNNLELRFWLSSIYFKLFIHYEERKNNDLICVYSKKILKISVVEIIPYILKVSDSRTKTLSEFDIFYILPSLLLSSHKFIFSVSFVLIRVKYFEFKLKLASKYESNILENDSSYNKAQRLIYLLQACIKWILDFLKRLSKSYFKAWRLYKVQNHILSIIASENFYLESKTAILNLWNPFSEQTIEELIETLQPAVNDIEASNKMPLFSQNFSICEESKNQMDFMRNDAMEFDSFWLDMISRNNPIDFEQDYIFNPFASLDMALDPALMSDFNNDTNSMQGQK</sequence>
<dbReference type="EMBL" id="CR382135">
    <property type="protein sequence ID" value="CAG86438.2"/>
    <property type="molecule type" value="Genomic_DNA"/>
</dbReference>
<evidence type="ECO:0000256" key="1">
    <source>
        <dbReference type="ARBA" id="ARBA00022723"/>
    </source>
</evidence>
<dbReference type="SUPFAM" id="SSF57701">
    <property type="entry name" value="Zn2/Cys6 DNA-binding domain"/>
    <property type="match status" value="1"/>
</dbReference>
<dbReference type="GeneID" id="2900649"/>
<dbReference type="InterPro" id="IPR036864">
    <property type="entry name" value="Zn2-C6_fun-type_DNA-bd_sf"/>
</dbReference>
<keyword evidence="8" id="KW-1185">Reference proteome</keyword>
<evidence type="ECO:0000313" key="7">
    <source>
        <dbReference type="EMBL" id="CAG86438.2"/>
    </source>
</evidence>
<dbReference type="HOGENOM" id="CLU_005934_0_0_1"/>
<dbReference type="PANTHER" id="PTHR31069">
    <property type="entry name" value="OLEATE-ACTIVATED TRANSCRIPTION FACTOR 1-RELATED"/>
    <property type="match status" value="1"/>
</dbReference>
<evidence type="ECO:0000256" key="5">
    <source>
        <dbReference type="ARBA" id="ARBA00023242"/>
    </source>
</evidence>
<dbReference type="CDD" id="cd12148">
    <property type="entry name" value="fungal_TF_MHR"/>
    <property type="match status" value="1"/>
</dbReference>
<keyword evidence="2" id="KW-0805">Transcription regulation</keyword>
<dbReference type="GO" id="GO:0005634">
    <property type="term" value="C:nucleus"/>
    <property type="evidence" value="ECO:0007669"/>
    <property type="project" value="TreeGrafter"/>
</dbReference>
<proteinExistence type="predicted"/>
<dbReference type="InterPro" id="IPR007219">
    <property type="entry name" value="XnlR_reg_dom"/>
</dbReference>
<keyword evidence="1" id="KW-0479">Metal-binding</keyword>
<dbReference type="PROSITE" id="PS50048">
    <property type="entry name" value="ZN2_CY6_FUNGAL_2"/>
    <property type="match status" value="1"/>
</dbReference>
<dbReference type="OMA" id="NECESPT"/>
<dbReference type="Proteomes" id="UP000000599">
    <property type="component" value="Chromosome C"/>
</dbReference>
<dbReference type="KEGG" id="dha:DEHA2C15444g"/>
<reference evidence="7 8" key="1">
    <citation type="journal article" date="2004" name="Nature">
        <title>Genome evolution in yeasts.</title>
        <authorList>
            <consortium name="Genolevures"/>
            <person name="Dujon B."/>
            <person name="Sherman D."/>
            <person name="Fischer G."/>
            <person name="Durrens P."/>
            <person name="Casaregola S."/>
            <person name="Lafontaine I."/>
            <person name="de Montigny J."/>
            <person name="Marck C."/>
            <person name="Neuveglise C."/>
            <person name="Talla E."/>
            <person name="Goffard N."/>
            <person name="Frangeul L."/>
            <person name="Aigle M."/>
            <person name="Anthouard V."/>
            <person name="Babour A."/>
            <person name="Barbe V."/>
            <person name="Barnay S."/>
            <person name="Blanchin S."/>
            <person name="Beckerich J.M."/>
            <person name="Beyne E."/>
            <person name="Bleykasten C."/>
            <person name="Boisrame A."/>
            <person name="Boyer J."/>
            <person name="Cattolico L."/>
            <person name="Confanioleri F."/>
            <person name="de Daruvar A."/>
            <person name="Despons L."/>
            <person name="Fabre E."/>
            <person name="Fairhead C."/>
            <person name="Ferry-Dumazet H."/>
            <person name="Groppi A."/>
            <person name="Hantraye F."/>
            <person name="Hennequin C."/>
            <person name="Jauniaux N."/>
            <person name="Joyet P."/>
            <person name="Kachouri R."/>
            <person name="Kerrest A."/>
            <person name="Koszul R."/>
            <person name="Lemaire M."/>
            <person name="Lesur I."/>
            <person name="Ma L."/>
            <person name="Muller H."/>
            <person name="Nicaud J.M."/>
            <person name="Nikolski M."/>
            <person name="Oztas S."/>
            <person name="Ozier-Kalogeropoulos O."/>
            <person name="Pellenz S."/>
            <person name="Potier S."/>
            <person name="Richard G.F."/>
            <person name="Straub M.L."/>
            <person name="Suleau A."/>
            <person name="Swennene D."/>
            <person name="Tekaia F."/>
            <person name="Wesolowski-Louvel M."/>
            <person name="Westhof E."/>
            <person name="Wirth B."/>
            <person name="Zeniou-Meyer M."/>
            <person name="Zivanovic I."/>
            <person name="Bolotin-Fukuhara M."/>
            <person name="Thierry A."/>
            <person name="Bouchier C."/>
            <person name="Caudron B."/>
            <person name="Scarpelli C."/>
            <person name="Gaillardin C."/>
            <person name="Weissenbach J."/>
            <person name="Wincker P."/>
            <person name="Souciet J.L."/>
        </authorList>
    </citation>
    <scope>NUCLEOTIDE SEQUENCE [LARGE SCALE GENOMIC DNA]</scope>
    <source>
        <strain evidence="8">ATCC 36239 / CBS 767 / BCRC 21394 / JCM 1990 / NBRC 0083 / IGC 2968</strain>
    </source>
</reference>
<dbReference type="PROSITE" id="PS00463">
    <property type="entry name" value="ZN2_CY6_FUNGAL_1"/>
    <property type="match status" value="1"/>
</dbReference>
<dbReference type="InterPro" id="IPR050675">
    <property type="entry name" value="OAF3"/>
</dbReference>
<keyword evidence="5" id="KW-0539">Nucleus</keyword>
<evidence type="ECO:0000256" key="2">
    <source>
        <dbReference type="ARBA" id="ARBA00023015"/>
    </source>
</evidence>
<keyword evidence="3" id="KW-0238">DNA-binding</keyword>
<evidence type="ECO:0000313" key="8">
    <source>
        <dbReference type="Proteomes" id="UP000000599"/>
    </source>
</evidence>
<gene>
    <name evidence="7" type="ordered locus">DEHA2C15444g</name>
</gene>
<dbReference type="GO" id="GO:0045944">
    <property type="term" value="P:positive regulation of transcription by RNA polymerase II"/>
    <property type="evidence" value="ECO:0007669"/>
    <property type="project" value="TreeGrafter"/>
</dbReference>
<dbReference type="InterPro" id="IPR001138">
    <property type="entry name" value="Zn2Cys6_DnaBD"/>
</dbReference>
<evidence type="ECO:0000256" key="4">
    <source>
        <dbReference type="ARBA" id="ARBA00023163"/>
    </source>
</evidence>
<evidence type="ECO:0000256" key="3">
    <source>
        <dbReference type="ARBA" id="ARBA00023125"/>
    </source>
</evidence>
<dbReference type="GO" id="GO:0006351">
    <property type="term" value="P:DNA-templated transcription"/>
    <property type="evidence" value="ECO:0007669"/>
    <property type="project" value="InterPro"/>
</dbReference>
<dbReference type="InParanoid" id="Q6BTW3"/>
<organism evidence="7 8">
    <name type="scientific">Debaryomyces hansenii (strain ATCC 36239 / CBS 767 / BCRC 21394 / JCM 1990 / NBRC 0083 / IGC 2968)</name>
    <name type="common">Yeast</name>
    <name type="synonym">Torulaspora hansenii</name>
    <dbReference type="NCBI Taxonomy" id="284592"/>
    <lineage>
        <taxon>Eukaryota</taxon>
        <taxon>Fungi</taxon>
        <taxon>Dikarya</taxon>
        <taxon>Ascomycota</taxon>
        <taxon>Saccharomycotina</taxon>
        <taxon>Pichiomycetes</taxon>
        <taxon>Debaryomycetaceae</taxon>
        <taxon>Debaryomyces</taxon>
    </lineage>
</organism>
<dbReference type="CDD" id="cd00067">
    <property type="entry name" value="GAL4"/>
    <property type="match status" value="1"/>
</dbReference>
<name>Q6BTW3_DEBHA</name>
<feature type="domain" description="Zn(2)-C6 fungal-type" evidence="6">
    <location>
        <begin position="25"/>
        <end position="55"/>
    </location>
</feature>
<dbReference type="SMART" id="SM00066">
    <property type="entry name" value="GAL4"/>
    <property type="match status" value="1"/>
</dbReference>
<dbReference type="SMART" id="SM00906">
    <property type="entry name" value="Fungal_trans"/>
    <property type="match status" value="1"/>
</dbReference>
<dbReference type="GO" id="GO:0000978">
    <property type="term" value="F:RNA polymerase II cis-regulatory region sequence-specific DNA binding"/>
    <property type="evidence" value="ECO:0007669"/>
    <property type="project" value="TreeGrafter"/>
</dbReference>
<dbReference type="Gene3D" id="4.10.240.10">
    <property type="entry name" value="Zn(2)-C6 fungal-type DNA-binding domain"/>
    <property type="match status" value="1"/>
</dbReference>
<dbReference type="OrthoDB" id="4159781at2759"/>
<dbReference type="PANTHER" id="PTHR31069:SF12">
    <property type="entry name" value="TRANSCRIPTION FACTOR DOMAIN-CONTAINING PROTEIN"/>
    <property type="match status" value="1"/>
</dbReference>
<dbReference type="VEuPathDB" id="FungiDB:DEHA2C15444g"/>
<dbReference type="FunCoup" id="Q6BTW3">
    <property type="interactions" value="558"/>
</dbReference>
<dbReference type="GO" id="GO:0000981">
    <property type="term" value="F:DNA-binding transcription factor activity, RNA polymerase II-specific"/>
    <property type="evidence" value="ECO:0007669"/>
    <property type="project" value="InterPro"/>
</dbReference>
<keyword evidence="4" id="KW-0804">Transcription</keyword>
<dbReference type="GO" id="GO:0008270">
    <property type="term" value="F:zinc ion binding"/>
    <property type="evidence" value="ECO:0007669"/>
    <property type="project" value="InterPro"/>
</dbReference>